<dbReference type="RefSeq" id="WP_332081898.1">
    <property type="nucleotide sequence ID" value="NZ_JAZHYN010000026.1"/>
</dbReference>
<organism evidence="2 3">
    <name type="scientific">Methylocystis borbori</name>
    <dbReference type="NCBI Taxonomy" id="3118750"/>
    <lineage>
        <taxon>Bacteria</taxon>
        <taxon>Pseudomonadati</taxon>
        <taxon>Pseudomonadota</taxon>
        <taxon>Alphaproteobacteria</taxon>
        <taxon>Hyphomicrobiales</taxon>
        <taxon>Methylocystaceae</taxon>
        <taxon>Methylocystis</taxon>
    </lineage>
</organism>
<evidence type="ECO:0000313" key="2">
    <source>
        <dbReference type="EMBL" id="MEF3366875.1"/>
    </source>
</evidence>
<accession>A0ABU7XI49</accession>
<evidence type="ECO:0000256" key="1">
    <source>
        <dbReference type="SAM" id="Phobius"/>
    </source>
</evidence>
<comment type="caution">
    <text evidence="2">The sequence shown here is derived from an EMBL/GenBank/DDBJ whole genome shotgun (WGS) entry which is preliminary data.</text>
</comment>
<proteinExistence type="predicted"/>
<name>A0ABU7XI49_9HYPH</name>
<keyword evidence="1" id="KW-0812">Transmembrane</keyword>
<protein>
    <submittedName>
        <fullName evidence="2">Uncharacterized protein</fullName>
    </submittedName>
</protein>
<feature type="transmembrane region" description="Helical" evidence="1">
    <location>
        <begin position="21"/>
        <end position="42"/>
    </location>
</feature>
<dbReference type="EMBL" id="JAZHYN010000026">
    <property type="protein sequence ID" value="MEF3366875.1"/>
    <property type="molecule type" value="Genomic_DNA"/>
</dbReference>
<keyword evidence="3" id="KW-1185">Reference proteome</keyword>
<reference evidence="2 3" key="1">
    <citation type="submission" date="2024-02" db="EMBL/GenBank/DDBJ databases">
        <authorList>
            <person name="Grouzdev D."/>
        </authorList>
    </citation>
    <scope>NUCLEOTIDE SEQUENCE [LARGE SCALE GENOMIC DNA]</scope>
    <source>
        <strain evidence="2 3">9N</strain>
    </source>
</reference>
<keyword evidence="1" id="KW-0472">Membrane</keyword>
<evidence type="ECO:0000313" key="3">
    <source>
        <dbReference type="Proteomes" id="UP001350748"/>
    </source>
</evidence>
<gene>
    <name evidence="2" type="ORF">V3H18_10060</name>
</gene>
<dbReference type="Proteomes" id="UP001350748">
    <property type="component" value="Unassembled WGS sequence"/>
</dbReference>
<sequence length="48" mass="5438">MSDTPDLEFVFTFGKGCYLKIVGWRGLIALAFLIIAVAVWGYNLKDWV</sequence>
<keyword evidence="1" id="KW-1133">Transmembrane helix</keyword>